<proteinExistence type="predicted"/>
<dbReference type="Pfam" id="PF00385">
    <property type="entry name" value="Chromo"/>
    <property type="match status" value="1"/>
</dbReference>
<feature type="domain" description="Integrase catalytic" evidence="2">
    <location>
        <begin position="44"/>
        <end position="220"/>
    </location>
</feature>
<dbReference type="SUPFAM" id="SSF54160">
    <property type="entry name" value="Chromo domain-like"/>
    <property type="match status" value="1"/>
</dbReference>
<dbReference type="GO" id="GO:0015074">
    <property type="term" value="P:DNA integration"/>
    <property type="evidence" value="ECO:0007669"/>
    <property type="project" value="InterPro"/>
</dbReference>
<dbReference type="EMBL" id="VVIM01000006">
    <property type="protein sequence ID" value="KAB0798543.1"/>
    <property type="molecule type" value="Genomic_DNA"/>
</dbReference>
<evidence type="ECO:0008006" key="5">
    <source>
        <dbReference type="Google" id="ProtNLM"/>
    </source>
</evidence>
<dbReference type="GO" id="GO:0003676">
    <property type="term" value="F:nucleic acid binding"/>
    <property type="evidence" value="ECO:0007669"/>
    <property type="project" value="InterPro"/>
</dbReference>
<feature type="domain" description="Chromo" evidence="1">
    <location>
        <begin position="311"/>
        <end position="351"/>
    </location>
</feature>
<keyword evidence="4" id="KW-1185">Reference proteome</keyword>
<dbReference type="InParanoid" id="A0A5N4AMP8"/>
<dbReference type="InterPro" id="IPR036397">
    <property type="entry name" value="RNaseH_sf"/>
</dbReference>
<organism evidence="3 4">
    <name type="scientific">Photinus pyralis</name>
    <name type="common">Common eastern firefly</name>
    <name type="synonym">Lampyris pyralis</name>
    <dbReference type="NCBI Taxonomy" id="7054"/>
    <lineage>
        <taxon>Eukaryota</taxon>
        <taxon>Metazoa</taxon>
        <taxon>Ecdysozoa</taxon>
        <taxon>Arthropoda</taxon>
        <taxon>Hexapoda</taxon>
        <taxon>Insecta</taxon>
        <taxon>Pterygota</taxon>
        <taxon>Neoptera</taxon>
        <taxon>Endopterygota</taxon>
        <taxon>Coleoptera</taxon>
        <taxon>Polyphaga</taxon>
        <taxon>Elateriformia</taxon>
        <taxon>Elateroidea</taxon>
        <taxon>Lampyridae</taxon>
        <taxon>Lampyrinae</taxon>
        <taxon>Photinus</taxon>
    </lineage>
</organism>
<dbReference type="Gene3D" id="3.30.420.10">
    <property type="entry name" value="Ribonuclease H-like superfamily/Ribonuclease H"/>
    <property type="match status" value="1"/>
</dbReference>
<evidence type="ECO:0000259" key="2">
    <source>
        <dbReference type="PROSITE" id="PS50994"/>
    </source>
</evidence>
<evidence type="ECO:0000259" key="1">
    <source>
        <dbReference type="PROSITE" id="PS50013"/>
    </source>
</evidence>
<dbReference type="Gene3D" id="2.40.50.40">
    <property type="match status" value="1"/>
</dbReference>
<dbReference type="AlphaFoldDB" id="A0A5N4AMP8"/>
<protein>
    <recommendedName>
        <fullName evidence="5">Integrase catalytic domain-containing protein</fullName>
    </recommendedName>
</protein>
<dbReference type="CDD" id="cd00024">
    <property type="entry name" value="CD_CSD"/>
    <property type="match status" value="1"/>
</dbReference>
<dbReference type="PROSITE" id="PS50994">
    <property type="entry name" value="INTEGRASE"/>
    <property type="match status" value="1"/>
</dbReference>
<gene>
    <name evidence="3" type="ORF">PPYR_09536</name>
</gene>
<dbReference type="SMART" id="SM00298">
    <property type="entry name" value="CHROMO"/>
    <property type="match status" value="1"/>
</dbReference>
<dbReference type="Pfam" id="PF00665">
    <property type="entry name" value="rve"/>
    <property type="match status" value="1"/>
</dbReference>
<dbReference type="InterPro" id="IPR001584">
    <property type="entry name" value="Integrase_cat-core"/>
</dbReference>
<dbReference type="InterPro" id="IPR012337">
    <property type="entry name" value="RNaseH-like_sf"/>
</dbReference>
<evidence type="ECO:0000313" key="4">
    <source>
        <dbReference type="Proteomes" id="UP000327044"/>
    </source>
</evidence>
<comment type="caution">
    <text evidence="3">The sequence shown here is derived from an EMBL/GenBank/DDBJ whole genome shotgun (WGS) entry which is preliminary data.</text>
</comment>
<dbReference type="InterPro" id="IPR023780">
    <property type="entry name" value="Chromo_domain"/>
</dbReference>
<accession>A0A5N4AMP8</accession>
<name>A0A5N4AMP8_PHOPY</name>
<dbReference type="PANTHER" id="PTHR46585">
    <property type="entry name" value="INTEGRASE CORE DOMAIN CONTAINING PROTEIN"/>
    <property type="match status" value="1"/>
</dbReference>
<dbReference type="InterPro" id="IPR000953">
    <property type="entry name" value="Chromo/chromo_shadow_dom"/>
</dbReference>
<dbReference type="InterPro" id="IPR016197">
    <property type="entry name" value="Chromo-like_dom_sf"/>
</dbReference>
<dbReference type="SUPFAM" id="SSF53098">
    <property type="entry name" value="Ribonuclease H-like"/>
    <property type="match status" value="1"/>
</dbReference>
<dbReference type="PANTHER" id="PTHR46585:SF1">
    <property type="entry name" value="CHROMO DOMAIN-CONTAINING PROTEIN"/>
    <property type="match status" value="1"/>
</dbReference>
<sequence length="351" mass="41138">MDIIYYDPAHPAGFAGASSLLAEIKNKYPAEDIKTWLQKQEAYTMHKPVKKKFARNKYIVNNMFELFQADLCDMRTLTKFNDGYNYILTVIDVFSKKAWARPLKQKTASSIIEAFASIFNECGNTPDNIQTDKGKEFIAGDVQKFFRKHEINYYVTHNPDVKAAVVERWNRSLKSRMWRWFTYSNTYRYVDVLQDLVSAYNKSYHSAIKMAPIEVTDENILIVWQNLYAKGFGKEAQPKYKVGQHVRIARSKHHFEKGYESNFSQEVFKIVKVINRRPPVYRIVDLNGEDIEGTFYEEELQVVTLDENTVFKIDKILEEKGRGKNKKYLVKWKGYSEKFNSWISASELKKI</sequence>
<reference evidence="3 4" key="1">
    <citation type="journal article" date="2018" name="Elife">
        <title>Firefly genomes illuminate parallel origins of bioluminescence in beetles.</title>
        <authorList>
            <person name="Fallon T.R."/>
            <person name="Lower S.E."/>
            <person name="Chang C.H."/>
            <person name="Bessho-Uehara M."/>
            <person name="Martin G.J."/>
            <person name="Bewick A.J."/>
            <person name="Behringer M."/>
            <person name="Debat H.J."/>
            <person name="Wong I."/>
            <person name="Day J.C."/>
            <person name="Suvorov A."/>
            <person name="Silva C.J."/>
            <person name="Stanger-Hall K.F."/>
            <person name="Hall D.W."/>
            <person name="Schmitz R.J."/>
            <person name="Nelson D.R."/>
            <person name="Lewis S.M."/>
            <person name="Shigenobu S."/>
            <person name="Bybee S.M."/>
            <person name="Larracuente A.M."/>
            <person name="Oba Y."/>
            <person name="Weng J.K."/>
        </authorList>
    </citation>
    <scope>NUCLEOTIDE SEQUENCE [LARGE SCALE GENOMIC DNA]</scope>
    <source>
        <strain evidence="3">1611_PpyrPB1</strain>
        <tissue evidence="3">Whole body</tissue>
    </source>
</reference>
<dbReference type="PROSITE" id="PS50013">
    <property type="entry name" value="CHROMO_2"/>
    <property type="match status" value="1"/>
</dbReference>
<dbReference type="GO" id="GO:0005694">
    <property type="term" value="C:chromosome"/>
    <property type="evidence" value="ECO:0007669"/>
    <property type="project" value="UniProtKB-ARBA"/>
</dbReference>
<dbReference type="Proteomes" id="UP000327044">
    <property type="component" value="Unassembled WGS sequence"/>
</dbReference>
<evidence type="ECO:0000313" key="3">
    <source>
        <dbReference type="EMBL" id="KAB0798543.1"/>
    </source>
</evidence>